<dbReference type="GO" id="GO:0000796">
    <property type="term" value="C:condensin complex"/>
    <property type="evidence" value="ECO:0007669"/>
    <property type="project" value="TreeGrafter"/>
</dbReference>
<dbReference type="PANTHER" id="PTHR14222">
    <property type="entry name" value="CONDENSIN"/>
    <property type="match status" value="1"/>
</dbReference>
<keyword evidence="6" id="KW-0131">Cell cycle</keyword>
<dbReference type="InterPro" id="IPR032682">
    <property type="entry name" value="Cnd1_C"/>
</dbReference>
<comment type="subcellular location">
    <subcellularLocation>
        <location evidence="1">Nucleus</location>
    </subcellularLocation>
</comment>
<keyword evidence="2" id="KW-0132">Cell division</keyword>
<reference evidence="9 10" key="1">
    <citation type="journal article" date="2012" name="Genome Biol.">
        <title>Genome and low-iron response of an oceanic diatom adapted to chronic iron limitation.</title>
        <authorList>
            <person name="Lommer M."/>
            <person name="Specht M."/>
            <person name="Roy A.S."/>
            <person name="Kraemer L."/>
            <person name="Andreson R."/>
            <person name="Gutowska M.A."/>
            <person name="Wolf J."/>
            <person name="Bergner S.V."/>
            <person name="Schilhabel M.B."/>
            <person name="Klostermeier U.C."/>
            <person name="Beiko R.G."/>
            <person name="Rosenstiel P."/>
            <person name="Hippler M."/>
            <person name="Laroche J."/>
        </authorList>
    </citation>
    <scope>NUCLEOTIDE SEQUENCE [LARGE SCALE GENOMIC DNA]</scope>
    <source>
        <strain evidence="9 10">CCMP1005</strain>
    </source>
</reference>
<dbReference type="GO" id="GO:0042393">
    <property type="term" value="F:histone binding"/>
    <property type="evidence" value="ECO:0007669"/>
    <property type="project" value="TreeGrafter"/>
</dbReference>
<feature type="compositionally biased region" description="Gly residues" evidence="7">
    <location>
        <begin position="454"/>
        <end position="463"/>
    </location>
</feature>
<keyword evidence="4" id="KW-0226">DNA condensation</keyword>
<evidence type="ECO:0000313" key="10">
    <source>
        <dbReference type="Proteomes" id="UP000266841"/>
    </source>
</evidence>
<name>K0T0M9_THAOC</name>
<dbReference type="GO" id="GO:0005634">
    <property type="term" value="C:nucleus"/>
    <property type="evidence" value="ECO:0007669"/>
    <property type="project" value="UniProtKB-SubCell"/>
</dbReference>
<keyword evidence="10" id="KW-1185">Reference proteome</keyword>
<evidence type="ECO:0000256" key="3">
    <source>
        <dbReference type="ARBA" id="ARBA00022776"/>
    </source>
</evidence>
<feature type="region of interest" description="Disordered" evidence="7">
    <location>
        <begin position="93"/>
        <end position="135"/>
    </location>
</feature>
<dbReference type="eggNOG" id="KOG0413">
    <property type="taxonomic scope" value="Eukaryota"/>
</dbReference>
<proteinExistence type="predicted"/>
<dbReference type="Gene3D" id="1.25.10.10">
    <property type="entry name" value="Leucine-rich Repeat Variant"/>
    <property type="match status" value="1"/>
</dbReference>
<dbReference type="GO" id="GO:0007076">
    <property type="term" value="P:mitotic chromosome condensation"/>
    <property type="evidence" value="ECO:0007669"/>
    <property type="project" value="InterPro"/>
</dbReference>
<feature type="region of interest" description="Disordered" evidence="7">
    <location>
        <begin position="187"/>
        <end position="272"/>
    </location>
</feature>
<dbReference type="GO" id="GO:0010032">
    <property type="term" value="P:meiotic chromosome condensation"/>
    <property type="evidence" value="ECO:0007669"/>
    <property type="project" value="TreeGrafter"/>
</dbReference>
<comment type="caution">
    <text evidence="9">The sequence shown here is derived from an EMBL/GenBank/DDBJ whole genome shotgun (WGS) entry which is preliminary data.</text>
</comment>
<feature type="region of interest" description="Disordered" evidence="7">
    <location>
        <begin position="444"/>
        <end position="463"/>
    </location>
</feature>
<dbReference type="PANTHER" id="PTHR14222:SF1">
    <property type="entry name" value="CONDENSIN-2 COMPLEX SUBUNIT D3"/>
    <property type="match status" value="1"/>
</dbReference>
<sequence>MDVTFSQPSPSALTERELVTEGLLLASALGGAASRPDFRNWSADARESYLECLACAHGIVSALQSGGKGLEADVEGMCRDAVSSLEGAMRAAVLPPDGGAEDEAAPAEGRRRAKRRSGSRRSGAGREDAERQRLRETTVQLLRGLLPLLELGTELPHGQAGRVAAHESASSFLVGIAGSISEEAALNSASRGRPSDAAPGVDFDNGRTPGRRKGRRSSLGGGRRSISFAHTPGNRSRRDSAPGGVGGEFVPPSLKKTPRRSGRLSSLSSGSAPDACHPVLTVLIGLLHRLLTGRGLERADARSRASDLAMACLAVLPPRNRAGLVRFATDMTESKVSSHRLLGVEVLGRVLREGWYWRDREGDGDGVRGSGGGWAATPSAGSREPAADGSVDNSPAPSLAPLNALRGRLSDVNGTVRARAAMSLGEVVRRATSARDENVNLDGTVIAAGSPPGSAGGGRGGEGTMQTRALTEALCASGPGLVVALRDRAGKDASANVRKCSIVAWLGFLTLANREGGAGAVVGGGEDGEGGGGGFAVGGQDISTLCQLCNDPSVATRKAAADAMTSLVQANYNSDGHTPQASSLELAWAHTVLPLVGDAESTCVTKATEFFSRLVIEPIVELGHDAADKLGDPDGCARYRAAWRILSRLGGGSGGAGGSRSASGSLATALRRLLVDAGGDARALARNLLRAVYHCGSISLGLDRRSSMDSTMSHDESLENDLFDLNTSSMRSGVWCLLDALSSCLMVTSGGKPSTISLGQAVSSSQIDAAFLTLSLDKIRSLLTSDDDVPSERMLELGSTARDCLKVISKMGSFVPIDEARSCFENLLDDLKSFSVSIELVSSGIGALIALTKRQCEEEDSTRGVKEVVADWARDYLSSCERAIETCVTSFAQQGVMSQENEKLMSRVLFSVGELVMVGFSSQEDSSKTGKDDVESTDSHPVRGLAIRPTARLVHLVKLMLPRRLPVPNASSDADPTPTPSAVRAHGYTALGKLSLRDESLAKESLNILARELHHDSNADPAVMSNALMIMGDLCVRYTNLVDKYLPYLAGCLQAGDGKPDRVSGASVSRLSLTFCRQAANPYSIVKKNAVLLLASLLLQDYIKWRGLFIHRFLAAVADPDDEVSCLASTALRGPLLEKQPALFSNHFVGAVFVFNSCSAHPLYQAEASSGGGMSIGFNTSLSGEVGALRRKEIYDFMLSNMNDEQKLAVTARLCKEVLGGALETSGDLSVVCNLPACGAQSTKSSLPTCRIVAATNVLTDTLAILTSSQIKVGRKGSNGADDLANTSSLRSEQRSAHKQKLLSKISRKHLMEIVLPILCNLKSVLESSHSPLLKDLMQYLGYVFRSYRKEVVESLANDPTTLQELEYDLKQWKKKYSTVQVEIVAADED</sequence>
<dbReference type="InterPro" id="IPR011989">
    <property type="entry name" value="ARM-like"/>
</dbReference>
<dbReference type="InterPro" id="IPR026971">
    <property type="entry name" value="CND1/NCAPD3"/>
</dbReference>
<evidence type="ECO:0000256" key="2">
    <source>
        <dbReference type="ARBA" id="ARBA00022618"/>
    </source>
</evidence>
<evidence type="ECO:0000256" key="6">
    <source>
        <dbReference type="ARBA" id="ARBA00023306"/>
    </source>
</evidence>
<evidence type="ECO:0000256" key="4">
    <source>
        <dbReference type="ARBA" id="ARBA00023067"/>
    </source>
</evidence>
<dbReference type="GO" id="GO:0000779">
    <property type="term" value="C:condensed chromosome, centromeric region"/>
    <property type="evidence" value="ECO:0007669"/>
    <property type="project" value="TreeGrafter"/>
</dbReference>
<feature type="compositionally biased region" description="Basic and acidic residues" evidence="7">
    <location>
        <begin position="124"/>
        <end position="135"/>
    </location>
</feature>
<feature type="region of interest" description="Disordered" evidence="7">
    <location>
        <begin position="366"/>
        <end position="399"/>
    </location>
</feature>
<keyword evidence="5" id="KW-0539">Nucleus</keyword>
<evidence type="ECO:0000256" key="5">
    <source>
        <dbReference type="ARBA" id="ARBA00023242"/>
    </source>
</evidence>
<keyword evidence="3" id="KW-0498">Mitosis</keyword>
<dbReference type="InterPro" id="IPR016024">
    <property type="entry name" value="ARM-type_fold"/>
</dbReference>
<dbReference type="EMBL" id="AGNL01007464">
    <property type="protein sequence ID" value="EJK71255.1"/>
    <property type="molecule type" value="Genomic_DNA"/>
</dbReference>
<dbReference type="SUPFAM" id="SSF48371">
    <property type="entry name" value="ARM repeat"/>
    <property type="match status" value="1"/>
</dbReference>
<feature type="domain" description="Condensin complex subunit 1 C-terminal" evidence="8">
    <location>
        <begin position="1082"/>
        <end position="1216"/>
    </location>
</feature>
<gene>
    <name evidence="9" type="ORF">THAOC_07326</name>
</gene>
<evidence type="ECO:0000313" key="9">
    <source>
        <dbReference type="EMBL" id="EJK71255.1"/>
    </source>
</evidence>
<dbReference type="Proteomes" id="UP000266841">
    <property type="component" value="Unassembled WGS sequence"/>
</dbReference>
<evidence type="ECO:0000259" key="8">
    <source>
        <dbReference type="Pfam" id="PF12717"/>
    </source>
</evidence>
<feature type="compositionally biased region" description="Basic and acidic residues" evidence="7">
    <location>
        <begin position="925"/>
        <end position="941"/>
    </location>
</feature>
<dbReference type="Pfam" id="PF12717">
    <property type="entry name" value="Cnd1"/>
    <property type="match status" value="1"/>
</dbReference>
<organism evidence="9 10">
    <name type="scientific">Thalassiosira oceanica</name>
    <name type="common">Marine diatom</name>
    <dbReference type="NCBI Taxonomy" id="159749"/>
    <lineage>
        <taxon>Eukaryota</taxon>
        <taxon>Sar</taxon>
        <taxon>Stramenopiles</taxon>
        <taxon>Ochrophyta</taxon>
        <taxon>Bacillariophyta</taxon>
        <taxon>Coscinodiscophyceae</taxon>
        <taxon>Thalassiosirophycidae</taxon>
        <taxon>Thalassiosirales</taxon>
        <taxon>Thalassiosiraceae</taxon>
        <taxon>Thalassiosira</taxon>
    </lineage>
</organism>
<accession>K0T0M9</accession>
<feature type="region of interest" description="Disordered" evidence="7">
    <location>
        <begin position="923"/>
        <end position="942"/>
    </location>
</feature>
<dbReference type="OMA" id="YIKWRGL"/>
<evidence type="ECO:0000256" key="1">
    <source>
        <dbReference type="ARBA" id="ARBA00004123"/>
    </source>
</evidence>
<protein>
    <recommendedName>
        <fullName evidence="8">Condensin complex subunit 1 C-terminal domain-containing protein</fullName>
    </recommendedName>
</protein>
<dbReference type="GO" id="GO:0051301">
    <property type="term" value="P:cell division"/>
    <property type="evidence" value="ECO:0007669"/>
    <property type="project" value="UniProtKB-KW"/>
</dbReference>
<dbReference type="OrthoDB" id="10263978at2759"/>
<evidence type="ECO:0000256" key="7">
    <source>
        <dbReference type="SAM" id="MobiDB-lite"/>
    </source>
</evidence>